<dbReference type="Proteomes" id="UP000283634">
    <property type="component" value="Unassembled WGS sequence"/>
</dbReference>
<keyword evidence="2" id="KW-1185">Reference proteome</keyword>
<reference evidence="1 2" key="1">
    <citation type="journal article" date="2018" name="BMC Genomics">
        <title>Genomic comparison of Trypanosoma conorhini and Trypanosoma rangeli to Trypanosoma cruzi strains of high and low virulence.</title>
        <authorList>
            <person name="Bradwell K.R."/>
            <person name="Koparde V.N."/>
            <person name="Matveyev A.V."/>
            <person name="Serrano M.G."/>
            <person name="Alves J.M."/>
            <person name="Parikh H."/>
            <person name="Huang B."/>
            <person name="Lee V."/>
            <person name="Espinosa-Alvarez O."/>
            <person name="Ortiz P.A."/>
            <person name="Costa-Martins A.G."/>
            <person name="Teixeira M.M."/>
            <person name="Buck G.A."/>
        </authorList>
    </citation>
    <scope>NUCLEOTIDE SEQUENCE [LARGE SCALE GENOMIC DNA]</scope>
    <source>
        <strain evidence="1 2">AM80</strain>
    </source>
</reference>
<dbReference type="VEuPathDB" id="TriTrypDB:TRSC58_06714"/>
<dbReference type="GeneID" id="40324194"/>
<accession>A0A3S5ISP4</accession>
<name>A0A3S5ISP4_TRYRA</name>
<dbReference type="EMBL" id="MKGL01000004">
    <property type="protein sequence ID" value="RNF12545.1"/>
    <property type="molecule type" value="Genomic_DNA"/>
</dbReference>
<evidence type="ECO:0000313" key="2">
    <source>
        <dbReference type="Proteomes" id="UP000283634"/>
    </source>
</evidence>
<gene>
    <name evidence="1" type="ORF">TraAM80_00261</name>
</gene>
<organism evidence="1 2">
    <name type="scientific">Trypanosoma rangeli</name>
    <dbReference type="NCBI Taxonomy" id="5698"/>
    <lineage>
        <taxon>Eukaryota</taxon>
        <taxon>Discoba</taxon>
        <taxon>Euglenozoa</taxon>
        <taxon>Kinetoplastea</taxon>
        <taxon>Metakinetoplastina</taxon>
        <taxon>Trypanosomatida</taxon>
        <taxon>Trypanosomatidae</taxon>
        <taxon>Trypanosoma</taxon>
        <taxon>Herpetosoma</taxon>
    </lineage>
</organism>
<dbReference type="AlphaFoldDB" id="A0A3S5ISP4"/>
<dbReference type="OrthoDB" id="251005at2759"/>
<comment type="caution">
    <text evidence="1">The sequence shown here is derived from an EMBL/GenBank/DDBJ whole genome shotgun (WGS) entry which is preliminary data.</text>
</comment>
<protein>
    <submittedName>
        <fullName evidence="1">Uncharacterized protein</fullName>
    </submittedName>
</protein>
<sequence>MHQALVVIGHAVRSPSLVSVGGDGRWLAYGCASDMVVVCSIPDDSGEQHSSCDEDFAGAMRIVSLQAGENLSVVALHQTKETFCIGTAHHGLYLTTASNPVLSSTTTRLPMHLTGESVFASCFIDDHETGLDVLVVSCGSQELAKTRFKLSLWDVHTRLLLWRGCADALDAIVPLPGTFGFASCAQREVTLWEVQLPSNGAANATGHRGISGSRKNVSGEGGGDIGFTVLSKTCSAVNELRDAEFVAIVPLRGAETLLTVLTSVGFLVSFDCRSGAPVKWMDCKVCPATAAYRMADDIIVCGPMIRFFSFDKWEFHGKIKQNAPPAVVGSSLLTRLVDALCTGAAVCGKDRAVFFLAEGTCRDTASSGP</sequence>
<proteinExistence type="predicted"/>
<dbReference type="RefSeq" id="XP_029242825.1">
    <property type="nucleotide sequence ID" value="XM_029377345.1"/>
</dbReference>
<evidence type="ECO:0000313" key="1">
    <source>
        <dbReference type="EMBL" id="RNF12545.1"/>
    </source>
</evidence>